<name>A0ABD2AUL7_VESMC</name>
<keyword evidence="2" id="KW-1185">Reference proteome</keyword>
<reference evidence="1 2" key="1">
    <citation type="journal article" date="2024" name="Ann. Entomol. Soc. Am.">
        <title>Genomic analyses of the southern and eastern yellowjacket wasps (Hymenoptera: Vespidae) reveal evolutionary signatures of social life.</title>
        <authorList>
            <person name="Catto M.A."/>
            <person name="Caine P.B."/>
            <person name="Orr S.E."/>
            <person name="Hunt B.G."/>
            <person name="Goodisman M.A.D."/>
        </authorList>
    </citation>
    <scope>NUCLEOTIDE SEQUENCE [LARGE SCALE GENOMIC DNA]</scope>
    <source>
        <strain evidence="1">232</strain>
        <tissue evidence="1">Head and thorax</tissue>
    </source>
</reference>
<organism evidence="1 2">
    <name type="scientific">Vespula maculifrons</name>
    <name type="common">Eastern yellow jacket</name>
    <name type="synonym">Wasp</name>
    <dbReference type="NCBI Taxonomy" id="7453"/>
    <lineage>
        <taxon>Eukaryota</taxon>
        <taxon>Metazoa</taxon>
        <taxon>Ecdysozoa</taxon>
        <taxon>Arthropoda</taxon>
        <taxon>Hexapoda</taxon>
        <taxon>Insecta</taxon>
        <taxon>Pterygota</taxon>
        <taxon>Neoptera</taxon>
        <taxon>Endopterygota</taxon>
        <taxon>Hymenoptera</taxon>
        <taxon>Apocrita</taxon>
        <taxon>Aculeata</taxon>
        <taxon>Vespoidea</taxon>
        <taxon>Vespidae</taxon>
        <taxon>Vespinae</taxon>
        <taxon>Vespula</taxon>
    </lineage>
</organism>
<comment type="caution">
    <text evidence="1">The sequence shown here is derived from an EMBL/GenBank/DDBJ whole genome shotgun (WGS) entry which is preliminary data.</text>
</comment>
<dbReference type="EMBL" id="JAYRBN010000113">
    <property type="protein sequence ID" value="KAL2723625.1"/>
    <property type="molecule type" value="Genomic_DNA"/>
</dbReference>
<protein>
    <submittedName>
        <fullName evidence="1">Uncharacterized protein</fullName>
    </submittedName>
</protein>
<evidence type="ECO:0000313" key="1">
    <source>
        <dbReference type="EMBL" id="KAL2723625.1"/>
    </source>
</evidence>
<dbReference type="AlphaFoldDB" id="A0ABD2AUL7"/>
<dbReference type="Proteomes" id="UP001607303">
    <property type="component" value="Unassembled WGS sequence"/>
</dbReference>
<accession>A0ABD2AUL7</accession>
<evidence type="ECO:0000313" key="2">
    <source>
        <dbReference type="Proteomes" id="UP001607303"/>
    </source>
</evidence>
<gene>
    <name evidence="1" type="ORF">V1477_018857</name>
</gene>
<sequence length="59" mass="6764">MRSSRFVRFLDRFQAAVSTGPATDLEGCFALIRFVKKQIWVWVLSHVRILTGNNALSRP</sequence>
<proteinExistence type="predicted"/>